<dbReference type="EMBL" id="JBHRUJ010000016">
    <property type="protein sequence ID" value="MFC3211536.1"/>
    <property type="molecule type" value="Genomic_DNA"/>
</dbReference>
<proteinExistence type="predicted"/>
<reference evidence="2" key="1">
    <citation type="journal article" date="2019" name="Int. J. Syst. Evol. Microbiol.">
        <title>The Global Catalogue of Microorganisms (GCM) 10K type strain sequencing project: providing services to taxonomists for standard genome sequencing and annotation.</title>
        <authorList>
            <consortium name="The Broad Institute Genomics Platform"/>
            <consortium name="The Broad Institute Genome Sequencing Center for Infectious Disease"/>
            <person name="Wu L."/>
            <person name="Ma J."/>
        </authorList>
    </citation>
    <scope>NUCLEOTIDE SEQUENCE [LARGE SCALE GENOMIC DNA]</scope>
    <source>
        <strain evidence="2">CCM 320</strain>
    </source>
</reference>
<dbReference type="RefSeq" id="WP_084245741.1">
    <property type="nucleotide sequence ID" value="NZ_FWYH01000010.1"/>
</dbReference>
<evidence type="ECO:0000313" key="2">
    <source>
        <dbReference type="Proteomes" id="UP001595625"/>
    </source>
</evidence>
<name>A0ABV7KQL9_PLAOK</name>
<comment type="caution">
    <text evidence="1">The sequence shown here is derived from an EMBL/GenBank/DDBJ whole genome shotgun (WGS) entry which is preliminary data.</text>
</comment>
<keyword evidence="2" id="KW-1185">Reference proteome</keyword>
<accession>A0ABV7KQL9</accession>
<sequence>MREEEFRNYLIGNEDIQSKVKAVTSRVAKALKVERELYIDLDLIVKNDEQMYQLLLDVQEKLNDRQYHNVFQNAVRKYYCFVNGKEFPRMAQYEKIRNSLKV</sequence>
<gene>
    <name evidence="1" type="ORF">ACFOEJ_10665</name>
</gene>
<organism evidence="1 2">
    <name type="scientific">Planomicrobium okeanokoites</name>
    <name type="common">Planococcus okeanokoites</name>
    <name type="synonym">Flavobacterium okeanokoites</name>
    <dbReference type="NCBI Taxonomy" id="244"/>
    <lineage>
        <taxon>Bacteria</taxon>
        <taxon>Bacillati</taxon>
        <taxon>Bacillota</taxon>
        <taxon>Bacilli</taxon>
        <taxon>Bacillales</taxon>
        <taxon>Caryophanaceae</taxon>
        <taxon>Planomicrobium</taxon>
    </lineage>
</organism>
<evidence type="ECO:0000313" key="1">
    <source>
        <dbReference type="EMBL" id="MFC3211536.1"/>
    </source>
</evidence>
<protein>
    <submittedName>
        <fullName evidence="1">Uncharacterized protein</fullName>
    </submittedName>
</protein>
<dbReference type="Proteomes" id="UP001595625">
    <property type="component" value="Unassembled WGS sequence"/>
</dbReference>